<gene>
    <name evidence="1" type="ORF">SDC9_142832</name>
</gene>
<dbReference type="AlphaFoldDB" id="A0A645E1X3"/>
<organism evidence="1">
    <name type="scientific">bioreactor metagenome</name>
    <dbReference type="NCBI Taxonomy" id="1076179"/>
    <lineage>
        <taxon>unclassified sequences</taxon>
        <taxon>metagenomes</taxon>
        <taxon>ecological metagenomes</taxon>
    </lineage>
</organism>
<sequence length="62" mass="6967">MSCDRSDSSFNMNMETMDAAIWMTMNSKGKATISELMMIVTRLANNAVRESMKVRVSMVTIV</sequence>
<comment type="caution">
    <text evidence="1">The sequence shown here is derived from an EMBL/GenBank/DDBJ whole genome shotgun (WGS) entry which is preliminary data.</text>
</comment>
<accession>A0A645E1X3</accession>
<protein>
    <submittedName>
        <fullName evidence="1">Uncharacterized protein</fullName>
    </submittedName>
</protein>
<name>A0A645E1X3_9ZZZZ</name>
<proteinExistence type="predicted"/>
<evidence type="ECO:0000313" key="1">
    <source>
        <dbReference type="EMBL" id="MPM95677.1"/>
    </source>
</evidence>
<dbReference type="EMBL" id="VSSQ01042141">
    <property type="protein sequence ID" value="MPM95677.1"/>
    <property type="molecule type" value="Genomic_DNA"/>
</dbReference>
<reference evidence="1" key="1">
    <citation type="submission" date="2019-08" db="EMBL/GenBank/DDBJ databases">
        <authorList>
            <person name="Kucharzyk K."/>
            <person name="Murdoch R.W."/>
            <person name="Higgins S."/>
            <person name="Loffler F."/>
        </authorList>
    </citation>
    <scope>NUCLEOTIDE SEQUENCE</scope>
</reference>